<dbReference type="Pfam" id="PF00646">
    <property type="entry name" value="F-box"/>
    <property type="match status" value="1"/>
</dbReference>
<dbReference type="PANTHER" id="PTHR31672">
    <property type="entry name" value="BNACNNG10540D PROTEIN"/>
    <property type="match status" value="1"/>
</dbReference>
<dbReference type="PROSITE" id="PS50181">
    <property type="entry name" value="FBOX"/>
    <property type="match status" value="1"/>
</dbReference>
<dbReference type="Pfam" id="PF08268">
    <property type="entry name" value="FBA_3"/>
    <property type="match status" value="1"/>
</dbReference>
<dbReference type="InterPro" id="IPR017451">
    <property type="entry name" value="F-box-assoc_interact_dom"/>
</dbReference>
<evidence type="ECO:0000313" key="3">
    <source>
        <dbReference type="Proteomes" id="UP001293593"/>
    </source>
</evidence>
<dbReference type="SUPFAM" id="SSF81383">
    <property type="entry name" value="F-box domain"/>
    <property type="match status" value="1"/>
</dbReference>
<dbReference type="InterPro" id="IPR050796">
    <property type="entry name" value="SCF_F-box_component"/>
</dbReference>
<dbReference type="AlphaFoldDB" id="A0AAE1IYT8"/>
<evidence type="ECO:0000313" key="2">
    <source>
        <dbReference type="EMBL" id="KAK4259397.1"/>
    </source>
</evidence>
<accession>A0AAE1IYT8</accession>
<dbReference type="InterPro" id="IPR001810">
    <property type="entry name" value="F-box_dom"/>
</dbReference>
<dbReference type="SMART" id="SM00256">
    <property type="entry name" value="FBOX"/>
    <property type="match status" value="1"/>
</dbReference>
<dbReference type="InterPro" id="IPR013187">
    <property type="entry name" value="F-box-assoc_dom_typ3"/>
</dbReference>
<organism evidence="2 3">
    <name type="scientific">Acacia crassicarpa</name>
    <name type="common">northern wattle</name>
    <dbReference type="NCBI Taxonomy" id="499986"/>
    <lineage>
        <taxon>Eukaryota</taxon>
        <taxon>Viridiplantae</taxon>
        <taxon>Streptophyta</taxon>
        <taxon>Embryophyta</taxon>
        <taxon>Tracheophyta</taxon>
        <taxon>Spermatophyta</taxon>
        <taxon>Magnoliopsida</taxon>
        <taxon>eudicotyledons</taxon>
        <taxon>Gunneridae</taxon>
        <taxon>Pentapetalae</taxon>
        <taxon>rosids</taxon>
        <taxon>fabids</taxon>
        <taxon>Fabales</taxon>
        <taxon>Fabaceae</taxon>
        <taxon>Caesalpinioideae</taxon>
        <taxon>mimosoid clade</taxon>
        <taxon>Acacieae</taxon>
        <taxon>Acacia</taxon>
    </lineage>
</organism>
<protein>
    <recommendedName>
        <fullName evidence="1">F-box domain-containing protein</fullName>
    </recommendedName>
</protein>
<dbReference type="PANTHER" id="PTHR31672:SF10">
    <property type="entry name" value="F-BOX DOMAIN-CONTAINING PROTEIN"/>
    <property type="match status" value="1"/>
</dbReference>
<dbReference type="CDD" id="cd22157">
    <property type="entry name" value="F-box_AtFBW1-like"/>
    <property type="match status" value="1"/>
</dbReference>
<name>A0AAE1IYT8_9FABA</name>
<dbReference type="Proteomes" id="UP001293593">
    <property type="component" value="Unassembled WGS sequence"/>
</dbReference>
<proteinExistence type="predicted"/>
<dbReference type="InterPro" id="IPR011043">
    <property type="entry name" value="Gal_Oxase/kelch_b-propeller"/>
</dbReference>
<gene>
    <name evidence="2" type="ORF">QN277_005735</name>
</gene>
<dbReference type="InterPro" id="IPR036047">
    <property type="entry name" value="F-box-like_dom_sf"/>
</dbReference>
<comment type="caution">
    <text evidence="2">The sequence shown here is derived from an EMBL/GenBank/DDBJ whole genome shotgun (WGS) entry which is preliminary data.</text>
</comment>
<reference evidence="2" key="1">
    <citation type="submission" date="2023-10" db="EMBL/GenBank/DDBJ databases">
        <title>Chromosome-level genome of the transformable northern wattle, Acacia crassicarpa.</title>
        <authorList>
            <person name="Massaro I."/>
            <person name="Sinha N.R."/>
            <person name="Poethig S."/>
            <person name="Leichty A.R."/>
        </authorList>
    </citation>
    <scope>NUCLEOTIDE SEQUENCE</scope>
    <source>
        <strain evidence="2">Acra3RX</strain>
        <tissue evidence="2">Leaf</tissue>
    </source>
</reference>
<dbReference type="NCBIfam" id="TIGR01640">
    <property type="entry name" value="F_box_assoc_1"/>
    <property type="match status" value="1"/>
</dbReference>
<sequence length="363" mass="42111">MADGIPILPDDMIQNILERLPVKSLMRFQCVCRQWRILFKTQYFITNHLHHSNHQNPCLLLQRYGIDNPSNFYCLDSEMQVSELQKPPLLNSLKRGEIIGSSNGLLCVEINKHDPYYHLLLVWNPAIREVRRVPETKFHEDYRNYLIGFGFCPITNDYKIVITYSSGLYADLSAVKVYSLSTGAWREVELRLNDTVRLNSRSVTVNGVMFWLVLKRFEEYTENRIVSFDLEAEEFTVITIPELQPIKLTVYEEKLVIFSENKNSEHSAIDMWVMEEGVGASGERWGWTKKYTSSPNPCLLNPTCFLNLTTIWRNEIVFCPPGEEESTVLLNPTTGEMKKFAISKCDYGYCRSNYAESLVRVEE</sequence>
<dbReference type="Gene3D" id="1.20.1280.50">
    <property type="match status" value="1"/>
</dbReference>
<dbReference type="SUPFAM" id="SSF50965">
    <property type="entry name" value="Galactose oxidase, central domain"/>
    <property type="match status" value="1"/>
</dbReference>
<dbReference type="EMBL" id="JAWXYG010000011">
    <property type="protein sequence ID" value="KAK4259397.1"/>
    <property type="molecule type" value="Genomic_DNA"/>
</dbReference>
<feature type="domain" description="F-box" evidence="1">
    <location>
        <begin position="2"/>
        <end position="48"/>
    </location>
</feature>
<evidence type="ECO:0000259" key="1">
    <source>
        <dbReference type="PROSITE" id="PS50181"/>
    </source>
</evidence>
<keyword evidence="3" id="KW-1185">Reference proteome</keyword>